<organism evidence="5 6">
    <name type="scientific">Candidatus Fusicatenibacter merdavium</name>
    <dbReference type="NCBI Taxonomy" id="2838600"/>
    <lineage>
        <taxon>Bacteria</taxon>
        <taxon>Bacillati</taxon>
        <taxon>Bacillota</taxon>
        <taxon>Clostridia</taxon>
        <taxon>Lachnospirales</taxon>
        <taxon>Lachnospiraceae</taxon>
        <taxon>Fusicatenibacter</taxon>
    </lineage>
</organism>
<dbReference type="InterPro" id="IPR045857">
    <property type="entry name" value="O16G_dom_2"/>
</dbReference>
<dbReference type="Pfam" id="PF00128">
    <property type="entry name" value="Alpha-amylase"/>
    <property type="match status" value="1"/>
</dbReference>
<evidence type="ECO:0000313" key="5">
    <source>
        <dbReference type="EMBL" id="HIX77669.1"/>
    </source>
</evidence>
<dbReference type="InterPro" id="IPR006047">
    <property type="entry name" value="GH13_cat_dom"/>
</dbReference>
<reference evidence="5" key="2">
    <citation type="submission" date="2021-04" db="EMBL/GenBank/DDBJ databases">
        <authorList>
            <person name="Gilroy R."/>
        </authorList>
    </citation>
    <scope>NUCLEOTIDE SEQUENCE</scope>
    <source>
        <strain evidence="5">CHK183-1962</strain>
    </source>
</reference>
<dbReference type="Gene3D" id="3.20.20.80">
    <property type="entry name" value="Glycosidases"/>
    <property type="match status" value="1"/>
</dbReference>
<keyword evidence="3" id="KW-0326">Glycosidase</keyword>
<dbReference type="SUPFAM" id="SSF51445">
    <property type="entry name" value="(Trans)glycosidases"/>
    <property type="match status" value="1"/>
</dbReference>
<comment type="similarity">
    <text evidence="1">Belongs to the glycosyl hydrolase 13 family.</text>
</comment>
<proteinExistence type="inferred from homology"/>
<comment type="caution">
    <text evidence="5">The sequence shown here is derived from an EMBL/GenBank/DDBJ whole genome shotgun (WGS) entry which is preliminary data.</text>
</comment>
<dbReference type="CDD" id="cd11333">
    <property type="entry name" value="AmyAc_SI_OligoGlu_DGase"/>
    <property type="match status" value="1"/>
</dbReference>
<dbReference type="PANTHER" id="PTHR10357:SF179">
    <property type="entry name" value="NEUTRAL AND BASIC AMINO ACID TRANSPORT PROTEIN RBAT"/>
    <property type="match status" value="1"/>
</dbReference>
<dbReference type="SMART" id="SM00642">
    <property type="entry name" value="Aamy"/>
    <property type="match status" value="1"/>
</dbReference>
<evidence type="ECO:0000259" key="4">
    <source>
        <dbReference type="SMART" id="SM00642"/>
    </source>
</evidence>
<dbReference type="EMBL" id="DXEK01000147">
    <property type="protein sequence ID" value="HIX77669.1"/>
    <property type="molecule type" value="Genomic_DNA"/>
</dbReference>
<dbReference type="GO" id="GO:0004556">
    <property type="term" value="F:alpha-amylase activity"/>
    <property type="evidence" value="ECO:0007669"/>
    <property type="project" value="TreeGrafter"/>
</dbReference>
<reference evidence="5" key="1">
    <citation type="journal article" date="2021" name="PeerJ">
        <title>Extensive microbial diversity within the chicken gut microbiome revealed by metagenomics and culture.</title>
        <authorList>
            <person name="Gilroy R."/>
            <person name="Ravi A."/>
            <person name="Getino M."/>
            <person name="Pursley I."/>
            <person name="Horton D.L."/>
            <person name="Alikhan N.F."/>
            <person name="Baker D."/>
            <person name="Gharbi K."/>
            <person name="Hall N."/>
            <person name="Watson M."/>
            <person name="Adriaenssens E.M."/>
            <person name="Foster-Nyarko E."/>
            <person name="Jarju S."/>
            <person name="Secka A."/>
            <person name="Antonio M."/>
            <person name="Oren A."/>
            <person name="Chaudhuri R.R."/>
            <person name="La Ragione R."/>
            <person name="Hildebrand F."/>
            <person name="Pallen M.J."/>
        </authorList>
    </citation>
    <scope>NUCLEOTIDE SEQUENCE</scope>
    <source>
        <strain evidence="5">CHK183-1962</strain>
    </source>
</reference>
<dbReference type="FunFam" id="3.90.400.10:FF:000002">
    <property type="entry name" value="Sucrose isomerase"/>
    <property type="match status" value="1"/>
</dbReference>
<dbReference type="GO" id="GO:0009313">
    <property type="term" value="P:oligosaccharide catabolic process"/>
    <property type="evidence" value="ECO:0007669"/>
    <property type="project" value="TreeGrafter"/>
</dbReference>
<evidence type="ECO:0000256" key="2">
    <source>
        <dbReference type="ARBA" id="ARBA00022801"/>
    </source>
</evidence>
<dbReference type="AlphaFoldDB" id="A0A9D2BJN4"/>
<dbReference type="SUPFAM" id="SSF51011">
    <property type="entry name" value="Glycosyl hydrolase domain"/>
    <property type="match status" value="1"/>
</dbReference>
<name>A0A9D2BJN4_9FIRM</name>
<dbReference type="PANTHER" id="PTHR10357">
    <property type="entry name" value="ALPHA-AMYLASE FAMILY MEMBER"/>
    <property type="match status" value="1"/>
</dbReference>
<sequence length="563" mass="66107">MKEKWWHSLVGYQIYPKSFQDSNSDGIGDLPGIIRRLEDLEQLGINMIWICPVYQSPMMDHGYDISDYTKIDPMFGTKEDLKQLISEAKKRGITVIMDLVINHTSSLHPWFQEALKNPEGKYGKYYIIRKGDGEIPPNNWRSLFGGSAWERIGDSDNYYLHLFTVGQPDLNWENEELRKELYRMINDWLELGIGGFRIDAIAHIKKDLSYRNLPPDGPDGLHAGMQWFRNVEGIETYLRELKENTFDRYDCFTLAEVDDIPEERLNAYIGENGYYSSVFDFCHCFHSQLDGKWKGHWKEMLADIRDRVFERQKKMEGKGFFCNYQENHDIIRVPDRFLPKEKQNFHSLSMLPVLYFFLAGIPMIYQGQEIGMTGYPREKIGDYEDLATYNNYQEYLLEGMTPEEALEKINATSRENARTPMQWSSEAYAGFSDVKPWFDVNPDYVTCNVEEQRRPGSLRDFFRKVTALRRDSAYEKTWVYGSFLPQEQETGQIWGFQRSYKGQELIVLVNFTDQPVRTVQAYLIRKVLLDNYERTEKPEQGRNTIMLRPWQALVFESDGSDLI</sequence>
<evidence type="ECO:0000256" key="1">
    <source>
        <dbReference type="ARBA" id="ARBA00008061"/>
    </source>
</evidence>
<dbReference type="InterPro" id="IPR017853">
    <property type="entry name" value="GH"/>
</dbReference>
<gene>
    <name evidence="5" type="ORF">H9734_08775</name>
</gene>
<evidence type="ECO:0000313" key="6">
    <source>
        <dbReference type="Proteomes" id="UP000886890"/>
    </source>
</evidence>
<dbReference type="Gene3D" id="3.90.400.10">
    <property type="entry name" value="Oligo-1,6-glucosidase, Domain 2"/>
    <property type="match status" value="1"/>
</dbReference>
<dbReference type="Proteomes" id="UP000886890">
    <property type="component" value="Unassembled WGS sequence"/>
</dbReference>
<dbReference type="Gene3D" id="2.60.40.1180">
    <property type="entry name" value="Golgi alpha-mannosidase II"/>
    <property type="match status" value="1"/>
</dbReference>
<keyword evidence="2" id="KW-0378">Hydrolase</keyword>
<evidence type="ECO:0000256" key="3">
    <source>
        <dbReference type="ARBA" id="ARBA00023295"/>
    </source>
</evidence>
<feature type="domain" description="Glycosyl hydrolase family 13 catalytic" evidence="4">
    <location>
        <begin position="13"/>
        <end position="418"/>
    </location>
</feature>
<protein>
    <submittedName>
        <fullName evidence="5">Alpha-glucosidase</fullName>
    </submittedName>
</protein>
<dbReference type="InterPro" id="IPR013780">
    <property type="entry name" value="Glyco_hydro_b"/>
</dbReference>
<accession>A0A9D2BJN4</accession>